<dbReference type="Proteomes" id="UP000419144">
    <property type="component" value="Unassembled WGS sequence"/>
</dbReference>
<feature type="chain" id="PRO_5024885916" description="Rhodanese domain-containing protein" evidence="1">
    <location>
        <begin position="38"/>
        <end position="244"/>
    </location>
</feature>
<organism evidence="2 3">
    <name type="scientific">Leishmania tarentolae</name>
    <name type="common">Sauroleishmania tarentolae</name>
    <dbReference type="NCBI Taxonomy" id="5689"/>
    <lineage>
        <taxon>Eukaryota</taxon>
        <taxon>Discoba</taxon>
        <taxon>Euglenozoa</taxon>
        <taxon>Kinetoplastea</taxon>
        <taxon>Metakinetoplastina</taxon>
        <taxon>Trypanosomatida</taxon>
        <taxon>Trypanosomatidae</taxon>
        <taxon>Leishmaniinae</taxon>
        <taxon>Leishmania</taxon>
        <taxon>lizard Leishmania</taxon>
    </lineage>
</organism>
<dbReference type="AlphaFoldDB" id="A0A640K8H9"/>
<keyword evidence="3" id="KW-1185">Reference proteome</keyword>
<comment type="caution">
    <text evidence="2">The sequence shown here is derived from an EMBL/GenBank/DDBJ whole genome shotgun (WGS) entry which is preliminary data.</text>
</comment>
<evidence type="ECO:0008006" key="4">
    <source>
        <dbReference type="Google" id="ProtNLM"/>
    </source>
</evidence>
<protein>
    <recommendedName>
        <fullName evidence="4">Rhodanese domain-containing protein</fullName>
    </recommendedName>
</protein>
<accession>A0A640K8H9</accession>
<name>A0A640K8H9_LEITA</name>
<feature type="signal peptide" evidence="1">
    <location>
        <begin position="1"/>
        <end position="37"/>
    </location>
</feature>
<keyword evidence="1" id="KW-0732">Signal</keyword>
<dbReference type="VEuPathDB" id="TriTrypDB:LtaPh_0400500"/>
<evidence type="ECO:0000313" key="3">
    <source>
        <dbReference type="Proteomes" id="UP000419144"/>
    </source>
</evidence>
<dbReference type="OrthoDB" id="277723at2759"/>
<sequence>MRMSCSATSCVFPLFDLPSLLLLFMCSLFRLPVPSVGDASAPSVLLRTSVAGIDPPPPPTLTHTYTHTCARTYALAGMAQWIPKTAWKVSNLNKRYGAPYVAKGFPSLDPKCSLDAYCSLQQTVTSADVKRALFSIGCTSSGALVIDVRSEPERRLRPLLSPAIVALHPHDILSGAACPILPSNKEMAEIFVVASEAQRAVNACTALRRWGFAGVSPVSVEAVSEAIAAVQKPADTTTSNSTGS</sequence>
<evidence type="ECO:0000313" key="2">
    <source>
        <dbReference type="EMBL" id="GET85608.1"/>
    </source>
</evidence>
<evidence type="ECO:0000256" key="1">
    <source>
        <dbReference type="SAM" id="SignalP"/>
    </source>
</evidence>
<proteinExistence type="predicted"/>
<dbReference type="EMBL" id="BLBS01000004">
    <property type="protein sequence ID" value="GET85608.1"/>
    <property type="molecule type" value="Genomic_DNA"/>
</dbReference>
<gene>
    <name evidence="2" type="ORF">LtaPh_0400500</name>
</gene>
<reference evidence="2" key="1">
    <citation type="submission" date="2019-11" db="EMBL/GenBank/DDBJ databases">
        <title>Leishmania tarentolae CDS.</title>
        <authorList>
            <person name="Goto Y."/>
            <person name="Yamagishi J."/>
        </authorList>
    </citation>
    <scope>NUCLEOTIDE SEQUENCE [LARGE SCALE GENOMIC DNA]</scope>
    <source>
        <strain evidence="2">Parrot Tar II</strain>
    </source>
</reference>